<accession>A0A6P7XXB4</accession>
<dbReference type="KEGG" id="muo:115470724"/>
<dbReference type="PANTHER" id="PTHR14636:SF1">
    <property type="entry name" value="TPA-INDUCED TRANSMEMBRANE PROTEIN"/>
    <property type="match status" value="1"/>
</dbReference>
<feature type="transmembrane region" description="Helical" evidence="2">
    <location>
        <begin position="64"/>
        <end position="91"/>
    </location>
</feature>
<keyword evidence="2" id="KW-1133">Transmembrane helix</keyword>
<keyword evidence="2 5" id="KW-0812">Transmembrane</keyword>
<gene>
    <name evidence="5" type="primary">C5H3orf52</name>
</gene>
<sequence length="225" mass="25798">MVEEKPSTDGWETMELREQNRERSDVEIVVSEPLLDTTAAPTEEKKKMTWKDSCMQTVVWKCQLWMVIVSIFLFIIIITTISLVLYSVVYIDEDETLNLDSPFNQNYTGTIRVINPCIHSKMLLSEPEENNSVSDKIKKRITEVYKSSPALRHYFISADVISFSEENTTASYTLEFSVPTEGSFLKYTMSEEFVSGVLRQDIYDQEESECKSVMLDASSMTLSSL</sequence>
<proteinExistence type="predicted"/>
<keyword evidence="2" id="KW-0472">Membrane</keyword>
<feature type="domain" description="SEA" evidence="3">
    <location>
        <begin position="105"/>
        <end position="182"/>
    </location>
</feature>
<dbReference type="AlphaFoldDB" id="A0A6P7XXB4"/>
<evidence type="ECO:0000313" key="5">
    <source>
        <dbReference type="RefSeq" id="XP_030060067.1"/>
    </source>
</evidence>
<evidence type="ECO:0000256" key="2">
    <source>
        <dbReference type="SAM" id="Phobius"/>
    </source>
</evidence>
<evidence type="ECO:0000259" key="3">
    <source>
        <dbReference type="Pfam" id="PF01390"/>
    </source>
</evidence>
<organism evidence="4 5">
    <name type="scientific">Microcaecilia unicolor</name>
    <dbReference type="NCBI Taxonomy" id="1415580"/>
    <lineage>
        <taxon>Eukaryota</taxon>
        <taxon>Metazoa</taxon>
        <taxon>Chordata</taxon>
        <taxon>Craniata</taxon>
        <taxon>Vertebrata</taxon>
        <taxon>Euteleostomi</taxon>
        <taxon>Amphibia</taxon>
        <taxon>Gymnophiona</taxon>
        <taxon>Siphonopidae</taxon>
        <taxon>Microcaecilia</taxon>
    </lineage>
</organism>
<dbReference type="Proteomes" id="UP000515156">
    <property type="component" value="Chromosome 5"/>
</dbReference>
<evidence type="ECO:0000313" key="4">
    <source>
        <dbReference type="Proteomes" id="UP000515156"/>
    </source>
</evidence>
<keyword evidence="4" id="KW-1185">Reference proteome</keyword>
<protein>
    <submittedName>
        <fullName evidence="5">TPA-induced transmembrane protein isoform X1</fullName>
    </submittedName>
</protein>
<dbReference type="SUPFAM" id="SSF82671">
    <property type="entry name" value="SEA domain"/>
    <property type="match status" value="1"/>
</dbReference>
<dbReference type="InParanoid" id="A0A6P7XXB4"/>
<dbReference type="InterPro" id="IPR033223">
    <property type="entry name" value="TTMP"/>
</dbReference>
<dbReference type="RefSeq" id="XP_030060067.1">
    <property type="nucleotide sequence ID" value="XM_030204207.1"/>
</dbReference>
<dbReference type="InterPro" id="IPR036364">
    <property type="entry name" value="SEA_dom_sf"/>
</dbReference>
<reference evidence="5" key="1">
    <citation type="submission" date="2025-08" db="UniProtKB">
        <authorList>
            <consortium name="RefSeq"/>
        </authorList>
    </citation>
    <scope>IDENTIFICATION</scope>
</reference>
<dbReference type="InterPro" id="IPR000082">
    <property type="entry name" value="SEA_dom"/>
</dbReference>
<dbReference type="Pfam" id="PF01390">
    <property type="entry name" value="SEA"/>
    <property type="match status" value="1"/>
</dbReference>
<dbReference type="PANTHER" id="PTHR14636">
    <property type="entry name" value="TPA-INDUCED TRANSMEMBRANE PROTEIN"/>
    <property type="match status" value="1"/>
</dbReference>
<dbReference type="Gene3D" id="3.30.70.960">
    <property type="entry name" value="SEA domain"/>
    <property type="match status" value="1"/>
</dbReference>
<dbReference type="CTD" id="140506655"/>
<dbReference type="OrthoDB" id="8879801at2759"/>
<dbReference type="FunCoup" id="A0A6P7XXB4">
    <property type="interactions" value="925"/>
</dbReference>
<feature type="region of interest" description="Disordered" evidence="1">
    <location>
        <begin position="1"/>
        <end position="22"/>
    </location>
</feature>
<dbReference type="GeneID" id="115470724"/>
<evidence type="ECO:0000256" key="1">
    <source>
        <dbReference type="SAM" id="MobiDB-lite"/>
    </source>
</evidence>
<name>A0A6P7XXB4_9AMPH</name>